<dbReference type="Pfam" id="PF04138">
    <property type="entry name" value="GtrA_DPMS_TM"/>
    <property type="match status" value="1"/>
</dbReference>
<gene>
    <name evidence="8" type="ORF">SY111_15010</name>
</gene>
<dbReference type="AlphaFoldDB" id="A0A6F9XUJ6"/>
<feature type="transmembrane region" description="Helical" evidence="6">
    <location>
        <begin position="110"/>
        <end position="129"/>
    </location>
</feature>
<evidence type="ECO:0000256" key="4">
    <source>
        <dbReference type="ARBA" id="ARBA00022989"/>
    </source>
</evidence>
<evidence type="ECO:0000256" key="6">
    <source>
        <dbReference type="SAM" id="Phobius"/>
    </source>
</evidence>
<keyword evidence="3 6" id="KW-0812">Transmembrane</keyword>
<comment type="caution">
    <text evidence="8">The sequence shown here is derived from an EMBL/GenBank/DDBJ whole genome shotgun (WGS) entry which is preliminary data.</text>
</comment>
<evidence type="ECO:0000256" key="2">
    <source>
        <dbReference type="ARBA" id="ARBA00009399"/>
    </source>
</evidence>
<evidence type="ECO:0000256" key="1">
    <source>
        <dbReference type="ARBA" id="ARBA00004141"/>
    </source>
</evidence>
<evidence type="ECO:0000256" key="5">
    <source>
        <dbReference type="ARBA" id="ARBA00023136"/>
    </source>
</evidence>
<organism evidence="8">
    <name type="scientific">Ligilactobacillus agilis</name>
    <dbReference type="NCBI Taxonomy" id="1601"/>
    <lineage>
        <taxon>Bacteria</taxon>
        <taxon>Bacillati</taxon>
        <taxon>Bacillota</taxon>
        <taxon>Bacilli</taxon>
        <taxon>Lactobacillales</taxon>
        <taxon>Lactobacillaceae</taxon>
        <taxon>Ligilactobacillus</taxon>
    </lineage>
</organism>
<dbReference type="RefSeq" id="WP_172586224.1">
    <property type="nucleotide sequence ID" value="NZ_BLAN01000099.1"/>
</dbReference>
<comment type="similarity">
    <text evidence="2">Belongs to the GtrA family.</text>
</comment>
<dbReference type="PANTHER" id="PTHR38459">
    <property type="entry name" value="PROPHAGE BACTOPRENOL-LINKED GLUCOSE TRANSLOCASE HOMOLOG"/>
    <property type="match status" value="1"/>
</dbReference>
<name>A0A6F9XUJ6_9LACO</name>
<keyword evidence="5 6" id="KW-0472">Membrane</keyword>
<dbReference type="InterPro" id="IPR051401">
    <property type="entry name" value="GtrA_CellWall_Glycosyl"/>
</dbReference>
<feature type="transmembrane region" description="Helical" evidence="6">
    <location>
        <begin position="84"/>
        <end position="104"/>
    </location>
</feature>
<keyword evidence="4 6" id="KW-1133">Transmembrane helix</keyword>
<comment type="subcellular location">
    <subcellularLocation>
        <location evidence="1">Membrane</location>
        <topology evidence="1">Multi-pass membrane protein</topology>
    </subcellularLocation>
</comment>
<feature type="transmembrane region" description="Helical" evidence="6">
    <location>
        <begin position="43"/>
        <end position="63"/>
    </location>
</feature>
<sequence>MKKLVINKAVISYLFWGVVTTILNIGIFMLIVKIGVNYQVGNILGWLAAVTVSYFTNKVWVFYSRYMGLKNTLKEMGRFFFYRIVTLIMDLVITFVGISLLGINSFIVKIIDNVVVVVCNYIFSKLLIFKKNTQKL</sequence>
<dbReference type="EMBL" id="BLAN01000099">
    <property type="protein sequence ID" value="GET08877.1"/>
    <property type="molecule type" value="Genomic_DNA"/>
</dbReference>
<evidence type="ECO:0000256" key="3">
    <source>
        <dbReference type="ARBA" id="ARBA00022692"/>
    </source>
</evidence>
<evidence type="ECO:0000259" key="7">
    <source>
        <dbReference type="Pfam" id="PF04138"/>
    </source>
</evidence>
<dbReference type="Proteomes" id="UP000494178">
    <property type="component" value="Unassembled WGS sequence"/>
</dbReference>
<feature type="domain" description="GtrA/DPMS transmembrane" evidence="7">
    <location>
        <begin position="13"/>
        <end position="129"/>
    </location>
</feature>
<protein>
    <submittedName>
        <fullName evidence="8">Cell wall teichoic acid glycosylation protein</fullName>
    </submittedName>
</protein>
<proteinExistence type="inferred from homology"/>
<dbReference type="GO" id="GO:0000271">
    <property type="term" value="P:polysaccharide biosynthetic process"/>
    <property type="evidence" value="ECO:0007669"/>
    <property type="project" value="InterPro"/>
</dbReference>
<accession>A0A6F9XUJ6</accession>
<dbReference type="PANTHER" id="PTHR38459:SF5">
    <property type="entry name" value="CELL WALL TEICHOIC ACID GLYCOSYLATION PROTEIN GTCA"/>
    <property type="match status" value="1"/>
</dbReference>
<evidence type="ECO:0000313" key="8">
    <source>
        <dbReference type="EMBL" id="GET08877.1"/>
    </source>
</evidence>
<dbReference type="GO" id="GO:0005886">
    <property type="term" value="C:plasma membrane"/>
    <property type="evidence" value="ECO:0007669"/>
    <property type="project" value="TreeGrafter"/>
</dbReference>
<reference evidence="8" key="1">
    <citation type="submission" date="2019-10" db="EMBL/GenBank/DDBJ databases">
        <title>Lactobacillus agilis SY111 Whole Genome Sequencing Project.</title>
        <authorList>
            <person name="Suzuki S."/>
            <person name="Endo A."/>
            <person name="Maeno S."/>
            <person name="Shiwa Y."/>
            <person name="Matsutani M."/>
            <person name="Kajikawa A."/>
        </authorList>
    </citation>
    <scope>NUCLEOTIDE SEQUENCE</scope>
    <source>
        <strain evidence="8">SY111</strain>
    </source>
</reference>
<feature type="transmembrane region" description="Helical" evidence="6">
    <location>
        <begin position="12"/>
        <end position="31"/>
    </location>
</feature>
<dbReference type="InterPro" id="IPR007267">
    <property type="entry name" value="GtrA_DPMS_TM"/>
</dbReference>